<name>G9YH82_9FIRM</name>
<dbReference type="AlphaFoldDB" id="G9YH82"/>
<feature type="signal peptide" evidence="1">
    <location>
        <begin position="1"/>
        <end position="23"/>
    </location>
</feature>
<evidence type="ECO:0008006" key="4">
    <source>
        <dbReference type="Google" id="ProtNLM"/>
    </source>
</evidence>
<gene>
    <name evidence="2" type="ORF">HMPREF0080_01009</name>
</gene>
<keyword evidence="1" id="KW-0732">Signal</keyword>
<sequence>MNAGKFAITVVTAMMLLTTGVSAMTMPGYGMGSTEDDAIIMTESETSGFNTYYNSAYGYALDIPAAASEAEATSKGEGCYFEDPDTHAVISVYATRNMMQLTADQLYRMDLNVNGSPALLVNEKTEKGYVISWQKKNKVFYEVMAVNDNGTYTSFSVVYPVKMKTTYEAYCAHMKASFIPAGAVRKPK</sequence>
<accession>G9YH82</accession>
<evidence type="ECO:0000313" key="3">
    <source>
        <dbReference type="Proteomes" id="UP000005481"/>
    </source>
</evidence>
<dbReference type="RefSeq" id="WP_006789991.1">
    <property type="nucleotide sequence ID" value="NZ_JH417584.1"/>
</dbReference>
<feature type="chain" id="PRO_5003528750" description="PsbP C-terminal domain-containing protein" evidence="1">
    <location>
        <begin position="24"/>
        <end position="188"/>
    </location>
</feature>
<dbReference type="Proteomes" id="UP000005481">
    <property type="component" value="Unassembled WGS sequence"/>
</dbReference>
<comment type="caution">
    <text evidence="2">The sequence shown here is derived from an EMBL/GenBank/DDBJ whole genome shotgun (WGS) entry which is preliminary data.</text>
</comment>
<evidence type="ECO:0000313" key="2">
    <source>
        <dbReference type="EMBL" id="EHM41137.1"/>
    </source>
</evidence>
<dbReference type="STRING" id="861450.HMPREF0080_01009"/>
<reference evidence="2 3" key="1">
    <citation type="submission" date="2011-08" db="EMBL/GenBank/DDBJ databases">
        <authorList>
            <person name="Weinstock G."/>
            <person name="Sodergren E."/>
            <person name="Clifton S."/>
            <person name="Fulton L."/>
            <person name="Fulton B."/>
            <person name="Courtney L."/>
            <person name="Fronick C."/>
            <person name="Harrison M."/>
            <person name="Strong C."/>
            <person name="Farmer C."/>
            <person name="Delahaunty K."/>
            <person name="Markovic C."/>
            <person name="Hall O."/>
            <person name="Minx P."/>
            <person name="Tomlinson C."/>
            <person name="Mitreva M."/>
            <person name="Hou S."/>
            <person name="Chen J."/>
            <person name="Wollam A."/>
            <person name="Pepin K.H."/>
            <person name="Johnson M."/>
            <person name="Bhonagiri V."/>
            <person name="Zhang X."/>
            <person name="Suruliraj S."/>
            <person name="Warren W."/>
            <person name="Chinwalla A."/>
            <person name="Mardis E.R."/>
            <person name="Wilson R.K."/>
        </authorList>
    </citation>
    <scope>NUCLEOTIDE SEQUENCE [LARGE SCALE GENOMIC DNA]</scope>
    <source>
        <strain evidence="2 3">F0357</strain>
    </source>
</reference>
<organism evidence="2 3">
    <name type="scientific">Anaeroglobus geminatus F0357</name>
    <dbReference type="NCBI Taxonomy" id="861450"/>
    <lineage>
        <taxon>Bacteria</taxon>
        <taxon>Bacillati</taxon>
        <taxon>Bacillota</taxon>
        <taxon>Negativicutes</taxon>
        <taxon>Veillonellales</taxon>
        <taxon>Veillonellaceae</taxon>
        <taxon>Anaeroglobus</taxon>
    </lineage>
</organism>
<protein>
    <recommendedName>
        <fullName evidence="4">PsbP C-terminal domain-containing protein</fullName>
    </recommendedName>
</protein>
<dbReference type="eggNOG" id="COG0515">
    <property type="taxonomic scope" value="Bacteria"/>
</dbReference>
<dbReference type="EMBL" id="AGCJ01000038">
    <property type="protein sequence ID" value="EHM41137.1"/>
    <property type="molecule type" value="Genomic_DNA"/>
</dbReference>
<proteinExistence type="predicted"/>
<keyword evidence="3" id="KW-1185">Reference proteome</keyword>
<dbReference type="HOGENOM" id="CLU_124406_0_0_9"/>
<dbReference type="OrthoDB" id="1623993at2"/>
<evidence type="ECO:0000256" key="1">
    <source>
        <dbReference type="SAM" id="SignalP"/>
    </source>
</evidence>